<dbReference type="AlphaFoldDB" id="A0A101KTG5"/>
<accession>A0A101KTG5</accession>
<evidence type="ECO:0000313" key="3">
    <source>
        <dbReference type="EMBL" id="KUM26679.1"/>
    </source>
</evidence>
<keyword evidence="1" id="KW-0732">Signal</keyword>
<name>A0A101KTG5_RHILI</name>
<evidence type="ECO:0000313" key="4">
    <source>
        <dbReference type="Proteomes" id="UP000053176"/>
    </source>
</evidence>
<proteinExistence type="predicted"/>
<comment type="caution">
    <text evidence="3">The sequence shown here is derived from an EMBL/GenBank/DDBJ whole genome shotgun (WGS) entry which is preliminary data.</text>
</comment>
<dbReference type="Gene3D" id="2.40.50.90">
    <property type="match status" value="1"/>
</dbReference>
<dbReference type="InterPro" id="IPR035437">
    <property type="entry name" value="SNase_OB-fold_sf"/>
</dbReference>
<protein>
    <recommendedName>
        <fullName evidence="2">TNase-like domain-containing protein</fullName>
    </recommendedName>
</protein>
<dbReference type="OrthoDB" id="8126240at2"/>
<evidence type="ECO:0000256" key="1">
    <source>
        <dbReference type="SAM" id="SignalP"/>
    </source>
</evidence>
<dbReference type="Pfam" id="PF00565">
    <property type="entry name" value="SNase"/>
    <property type="match status" value="1"/>
</dbReference>
<gene>
    <name evidence="3" type="ORF">AU467_20325</name>
</gene>
<evidence type="ECO:0000259" key="2">
    <source>
        <dbReference type="Pfam" id="PF00565"/>
    </source>
</evidence>
<dbReference type="EMBL" id="LPWA01000103">
    <property type="protein sequence ID" value="KUM26679.1"/>
    <property type="molecule type" value="Genomic_DNA"/>
</dbReference>
<dbReference type="InterPro" id="IPR016071">
    <property type="entry name" value="Staphylococal_nuclease_OB-fold"/>
</dbReference>
<feature type="chain" id="PRO_5007099228" description="TNase-like domain-containing protein" evidence="1">
    <location>
        <begin position="21"/>
        <end position="182"/>
    </location>
</feature>
<reference evidence="3 4" key="1">
    <citation type="submission" date="2015-12" db="EMBL/GenBank/DDBJ databases">
        <title>Draft genome sequence of Mesorhizobium sp. UFLA 01-765, a multitolerant efficient symbiont and plant-growth promoting strain isolated from Zn-mining soil using Leucaena leucocephala as a trap plant.</title>
        <authorList>
            <person name="Rangel W.M."/>
            <person name="Thijs S."/>
            <person name="Longatti S.M."/>
            <person name="Moreira F.M."/>
            <person name="Weyens N."/>
            <person name="Vangronsveld J."/>
            <person name="Van Hamme J.D."/>
            <person name="Bottos E.M."/>
            <person name="Rineau F."/>
        </authorList>
    </citation>
    <scope>NUCLEOTIDE SEQUENCE [LARGE SCALE GENOMIC DNA]</scope>
    <source>
        <strain evidence="3 4">UFLA 01-765</strain>
    </source>
</reference>
<dbReference type="Proteomes" id="UP000053176">
    <property type="component" value="Unassembled WGS sequence"/>
</dbReference>
<sequence length="182" mass="19227">MKLASLAVLAVFRLCASAQAQDAPDSAVPTPLAVSKSAQLLTGDTWRDGGHLFRLYGVQSCLRGTSAEEPNGNKIDCGNTSLAHLAALFDSAAVTCQPIGYALDEAVFVVCGAQLNGETIDVGTALIATGYAFAATTAKGKAVNENYLVAEINAKMKRAGLWSTTFRHPVKLLLNKRSERQQ</sequence>
<dbReference type="SUPFAM" id="SSF50199">
    <property type="entry name" value="Staphylococcal nuclease"/>
    <property type="match status" value="1"/>
</dbReference>
<feature type="domain" description="TNase-like" evidence="2">
    <location>
        <begin position="116"/>
        <end position="163"/>
    </location>
</feature>
<feature type="signal peptide" evidence="1">
    <location>
        <begin position="1"/>
        <end position="20"/>
    </location>
</feature>
<organism evidence="3 4">
    <name type="scientific">Rhizobium loti</name>
    <name type="common">Mesorhizobium loti</name>
    <dbReference type="NCBI Taxonomy" id="381"/>
    <lineage>
        <taxon>Bacteria</taxon>
        <taxon>Pseudomonadati</taxon>
        <taxon>Pseudomonadota</taxon>
        <taxon>Alphaproteobacteria</taxon>
        <taxon>Hyphomicrobiales</taxon>
        <taxon>Phyllobacteriaceae</taxon>
        <taxon>Mesorhizobium</taxon>
    </lineage>
</organism>